<evidence type="ECO:0000256" key="4">
    <source>
        <dbReference type="ARBA" id="ARBA00022989"/>
    </source>
</evidence>
<organism evidence="7 8">
    <name type="scientific">Garicola koreensis</name>
    <dbReference type="NCBI Taxonomy" id="1262554"/>
    <lineage>
        <taxon>Bacteria</taxon>
        <taxon>Bacillati</taxon>
        <taxon>Actinomycetota</taxon>
        <taxon>Actinomycetes</taxon>
        <taxon>Micrococcales</taxon>
        <taxon>Micrococcaceae</taxon>
        <taxon>Garicola</taxon>
    </lineage>
</organism>
<sequence length="353" mass="38478">MAAVETGRYHRSYASELRLWNTTPQRVRMIVLAVVLIVLPLVLDNYWMALVNTALIAAIGAIGLNVLVGFTGQISLGQGGFLAVGAFTSAILTDRAGVPAPLSIMGAVLLTAAVGMIFGLPALRLKGLYLAIATLASQTVIVFVVRRWDWLTEGEGFVDVMRLEVFGFSLSRANFDQQWYIILAVITILAALTATNLFRTGVGRSFMAIRDQDIAASAIGVNLTRAKITAFGVSNGFVGLAGALMAHYTEIISWERFTLDVSILYLAMIIVGGLGSVAGAIYGAIFITFLPVFSRMLADELGGVAPVLSDQLPAFEHAIFGLTIIIFLIFEPKGLNRIWQRIKEYFRFWPFRY</sequence>
<evidence type="ECO:0000256" key="6">
    <source>
        <dbReference type="SAM" id="Phobius"/>
    </source>
</evidence>
<feature type="transmembrane region" description="Helical" evidence="6">
    <location>
        <begin position="75"/>
        <end position="92"/>
    </location>
</feature>
<comment type="caution">
    <text evidence="7">The sequence shown here is derived from an EMBL/GenBank/DDBJ whole genome shotgun (WGS) entry which is preliminary data.</text>
</comment>
<protein>
    <submittedName>
        <fullName evidence="7">Branched-chain amino acid transport system permease protein</fullName>
    </submittedName>
</protein>
<feature type="transmembrane region" description="Helical" evidence="6">
    <location>
        <begin position="179"/>
        <end position="198"/>
    </location>
</feature>
<dbReference type="AlphaFoldDB" id="A0A7W5TR29"/>
<accession>A0A7W5TR29</accession>
<reference evidence="7 8" key="1">
    <citation type="submission" date="2020-08" db="EMBL/GenBank/DDBJ databases">
        <title>Sequencing the genomes of 1000 actinobacteria strains.</title>
        <authorList>
            <person name="Klenk H.-P."/>
        </authorList>
    </citation>
    <scope>NUCLEOTIDE SEQUENCE [LARGE SCALE GENOMIC DNA]</scope>
    <source>
        <strain evidence="7 8">DSM 28238</strain>
    </source>
</reference>
<dbReference type="EMBL" id="JACIBT010000011">
    <property type="protein sequence ID" value="MBB3668235.1"/>
    <property type="molecule type" value="Genomic_DNA"/>
</dbReference>
<dbReference type="InterPro" id="IPR001851">
    <property type="entry name" value="ABC_transp_permease"/>
</dbReference>
<feature type="transmembrane region" description="Helical" evidence="6">
    <location>
        <begin position="312"/>
        <end position="330"/>
    </location>
</feature>
<feature type="transmembrane region" description="Helical" evidence="6">
    <location>
        <begin position="98"/>
        <end position="120"/>
    </location>
</feature>
<evidence type="ECO:0000313" key="8">
    <source>
        <dbReference type="Proteomes" id="UP000547528"/>
    </source>
</evidence>
<keyword evidence="2" id="KW-1003">Cell membrane</keyword>
<keyword evidence="8" id="KW-1185">Reference proteome</keyword>
<evidence type="ECO:0000313" key="7">
    <source>
        <dbReference type="EMBL" id="MBB3668235.1"/>
    </source>
</evidence>
<feature type="transmembrane region" description="Helical" evidence="6">
    <location>
        <begin position="27"/>
        <end position="43"/>
    </location>
</feature>
<evidence type="ECO:0000256" key="5">
    <source>
        <dbReference type="ARBA" id="ARBA00023136"/>
    </source>
</evidence>
<keyword evidence="4 6" id="KW-1133">Transmembrane helix</keyword>
<comment type="subcellular location">
    <subcellularLocation>
        <location evidence="1">Cell membrane</location>
        <topology evidence="1">Multi-pass membrane protein</topology>
    </subcellularLocation>
</comment>
<evidence type="ECO:0000256" key="3">
    <source>
        <dbReference type="ARBA" id="ARBA00022692"/>
    </source>
</evidence>
<dbReference type="RefSeq" id="WP_183358644.1">
    <property type="nucleotide sequence ID" value="NZ_BAABKR010000001.1"/>
</dbReference>
<feature type="transmembrane region" description="Helical" evidence="6">
    <location>
        <begin position="49"/>
        <end position="68"/>
    </location>
</feature>
<dbReference type="CDD" id="cd06581">
    <property type="entry name" value="TM_PBP1_LivM_like"/>
    <property type="match status" value="1"/>
</dbReference>
<evidence type="ECO:0000256" key="2">
    <source>
        <dbReference type="ARBA" id="ARBA00022475"/>
    </source>
</evidence>
<feature type="transmembrane region" description="Helical" evidence="6">
    <location>
        <begin position="263"/>
        <end position="292"/>
    </location>
</feature>
<dbReference type="PANTHER" id="PTHR30482">
    <property type="entry name" value="HIGH-AFFINITY BRANCHED-CHAIN AMINO ACID TRANSPORT SYSTEM PERMEASE"/>
    <property type="match status" value="1"/>
</dbReference>
<feature type="transmembrane region" description="Helical" evidence="6">
    <location>
        <begin position="127"/>
        <end position="145"/>
    </location>
</feature>
<dbReference type="Pfam" id="PF02653">
    <property type="entry name" value="BPD_transp_2"/>
    <property type="match status" value="1"/>
</dbReference>
<keyword evidence="5 6" id="KW-0472">Membrane</keyword>
<dbReference type="Proteomes" id="UP000547528">
    <property type="component" value="Unassembled WGS sequence"/>
</dbReference>
<dbReference type="PANTHER" id="PTHR30482:SF5">
    <property type="entry name" value="ABC TRANSPORTER PERMEASE PROTEIN"/>
    <property type="match status" value="1"/>
</dbReference>
<proteinExistence type="predicted"/>
<dbReference type="InterPro" id="IPR043428">
    <property type="entry name" value="LivM-like"/>
</dbReference>
<dbReference type="GO" id="GO:0015658">
    <property type="term" value="F:branched-chain amino acid transmembrane transporter activity"/>
    <property type="evidence" value="ECO:0007669"/>
    <property type="project" value="InterPro"/>
</dbReference>
<dbReference type="GO" id="GO:0005886">
    <property type="term" value="C:plasma membrane"/>
    <property type="evidence" value="ECO:0007669"/>
    <property type="project" value="UniProtKB-SubCell"/>
</dbReference>
<keyword evidence="3 6" id="KW-0812">Transmembrane</keyword>
<name>A0A7W5TR29_9MICC</name>
<gene>
    <name evidence="7" type="ORF">FHX47_001864</name>
</gene>
<evidence type="ECO:0000256" key="1">
    <source>
        <dbReference type="ARBA" id="ARBA00004651"/>
    </source>
</evidence>